<reference evidence="6 7" key="1">
    <citation type="submission" date="2020-04" db="EMBL/GenBank/DDBJ databases">
        <authorList>
            <person name="Doyle D.A."/>
        </authorList>
    </citation>
    <scope>NUCLEOTIDE SEQUENCE [LARGE SCALE GENOMIC DNA]</scope>
    <source>
        <strain evidence="6 7">P21</strain>
    </source>
</reference>
<protein>
    <submittedName>
        <fullName evidence="6">DUF87 domain-containing protein</fullName>
    </submittedName>
</protein>
<dbReference type="RefSeq" id="WP_169296680.1">
    <property type="nucleotide sequence ID" value="NZ_JABBNI010000010.1"/>
</dbReference>
<reference evidence="6 7" key="2">
    <citation type="submission" date="2020-06" db="EMBL/GenBank/DDBJ databases">
        <title>Complete Genome Sequence of Clostridium muelleri sp. nov. P21T, an Acid-Alcohol Producing Acetogen Isolated from Old Hay.</title>
        <authorList>
            <person name="Duncan K.E."/>
            <person name="Tanner R.S."/>
        </authorList>
    </citation>
    <scope>NUCLEOTIDE SEQUENCE [LARGE SCALE GENOMIC DNA]</scope>
    <source>
        <strain evidence="6 7">P21</strain>
    </source>
</reference>
<dbReference type="GO" id="GO:0005524">
    <property type="term" value="F:ATP binding"/>
    <property type="evidence" value="ECO:0007669"/>
    <property type="project" value="UniProtKB-UniRule"/>
</dbReference>
<feature type="compositionally biased region" description="Basic and acidic residues" evidence="4">
    <location>
        <begin position="384"/>
        <end position="397"/>
    </location>
</feature>
<evidence type="ECO:0000256" key="1">
    <source>
        <dbReference type="ARBA" id="ARBA00022741"/>
    </source>
</evidence>
<feature type="domain" description="FtsK" evidence="5">
    <location>
        <begin position="135"/>
        <end position="333"/>
    </location>
</feature>
<keyword evidence="1 3" id="KW-0547">Nucleotide-binding</keyword>
<organism evidence="6 7">
    <name type="scientific">Clostridium muellerianum</name>
    <dbReference type="NCBI Taxonomy" id="2716538"/>
    <lineage>
        <taxon>Bacteria</taxon>
        <taxon>Bacillati</taxon>
        <taxon>Bacillota</taxon>
        <taxon>Clostridia</taxon>
        <taxon>Eubacteriales</taxon>
        <taxon>Clostridiaceae</taxon>
        <taxon>Clostridium</taxon>
    </lineage>
</organism>
<dbReference type="Proteomes" id="UP000537131">
    <property type="component" value="Unassembled WGS sequence"/>
</dbReference>
<dbReference type="SUPFAM" id="SSF52540">
    <property type="entry name" value="P-loop containing nucleoside triphosphate hydrolases"/>
    <property type="match status" value="1"/>
</dbReference>
<dbReference type="PROSITE" id="PS50901">
    <property type="entry name" value="FTSK"/>
    <property type="match status" value="1"/>
</dbReference>
<evidence type="ECO:0000259" key="5">
    <source>
        <dbReference type="PROSITE" id="PS50901"/>
    </source>
</evidence>
<evidence type="ECO:0000256" key="4">
    <source>
        <dbReference type="SAM" id="MobiDB-lite"/>
    </source>
</evidence>
<keyword evidence="7" id="KW-1185">Reference proteome</keyword>
<feature type="region of interest" description="Disordered" evidence="4">
    <location>
        <begin position="383"/>
        <end position="404"/>
    </location>
</feature>
<dbReference type="PANTHER" id="PTHR22683:SF41">
    <property type="entry name" value="DNA TRANSLOCASE FTSK"/>
    <property type="match status" value="1"/>
</dbReference>
<dbReference type="GO" id="GO:0016020">
    <property type="term" value="C:membrane"/>
    <property type="evidence" value="ECO:0007669"/>
    <property type="project" value="UniProtKB-SubCell"/>
</dbReference>
<sequence>MKKGDVMNLKSKWKNLKTSLEQHNKISKLERAWIRILANAGIHNKEKDTFSLTEIESVNYGYNAKVLIPYGLTFEGLKCAMDLIQDSLPCILMLTKKKNENFALARIIQTPAKVGKFLPPKVKPYEVFLGISFDGEPIIIDMNELPHLFICGSTGSGKSKLVDHILTSLIYNSSMLQLELYLVQIAKEDLYIYEDMDQVRCFATTIKKTYLMLKHIHEKMIERSSLIIPLKKRGIAGKITEYNKRNVCIMSTVYVVIDEFSSLMSKTSDGKQVKEWKSAIMDYLEEIAQIGRSVGVFLILSLQRPTADKLPPFVKAMCNVKISFRQTNKKSSEVALDDDSALNLEPRMAIMDIGERTYLKTLEITDKAIINYLKPHIKPHHRTLTFDEGSKSKEKNTPKGKGKIPIVFDKVSPAKEVAVSNIPNFVPYEETKAVHVIDKTKIPIKTEKPHKGRVKL</sequence>
<dbReference type="InterPro" id="IPR027417">
    <property type="entry name" value="P-loop_NTPase"/>
</dbReference>
<dbReference type="Gene3D" id="3.40.50.300">
    <property type="entry name" value="P-loop containing nucleotide triphosphate hydrolases"/>
    <property type="match status" value="1"/>
</dbReference>
<dbReference type="AlphaFoldDB" id="A0A7Y0HNW4"/>
<dbReference type="PANTHER" id="PTHR22683">
    <property type="entry name" value="SPORULATION PROTEIN RELATED"/>
    <property type="match status" value="1"/>
</dbReference>
<proteinExistence type="predicted"/>
<comment type="caution">
    <text evidence="6">The sequence shown here is derived from an EMBL/GenBank/DDBJ whole genome shotgun (WGS) entry which is preliminary data.</text>
</comment>
<accession>A0A7Y0HNW4</accession>
<evidence type="ECO:0000313" key="7">
    <source>
        <dbReference type="Proteomes" id="UP000537131"/>
    </source>
</evidence>
<dbReference type="EMBL" id="JABBNI010000010">
    <property type="protein sequence ID" value="NMM62073.1"/>
    <property type="molecule type" value="Genomic_DNA"/>
</dbReference>
<evidence type="ECO:0000256" key="3">
    <source>
        <dbReference type="PROSITE-ProRule" id="PRU00289"/>
    </source>
</evidence>
<dbReference type="InterPro" id="IPR002543">
    <property type="entry name" value="FtsK_dom"/>
</dbReference>
<gene>
    <name evidence="6" type="ORF">HBE96_05085</name>
</gene>
<evidence type="ECO:0000313" key="6">
    <source>
        <dbReference type="EMBL" id="NMM62073.1"/>
    </source>
</evidence>
<keyword evidence="2 3" id="KW-0067">ATP-binding</keyword>
<evidence type="ECO:0000256" key="2">
    <source>
        <dbReference type="ARBA" id="ARBA00022840"/>
    </source>
</evidence>
<dbReference type="Pfam" id="PF01580">
    <property type="entry name" value="FtsK_SpoIIIE"/>
    <property type="match status" value="1"/>
</dbReference>
<name>A0A7Y0HNW4_9CLOT</name>
<dbReference type="GO" id="GO:0003677">
    <property type="term" value="F:DNA binding"/>
    <property type="evidence" value="ECO:0007669"/>
    <property type="project" value="InterPro"/>
</dbReference>
<dbReference type="InterPro" id="IPR050206">
    <property type="entry name" value="FtsK/SpoIIIE/SftA"/>
</dbReference>
<feature type="binding site" evidence="3">
    <location>
        <begin position="152"/>
        <end position="159"/>
    </location>
    <ligand>
        <name>ATP</name>
        <dbReference type="ChEBI" id="CHEBI:30616"/>
    </ligand>
</feature>